<keyword evidence="2" id="KW-0240">DNA-directed RNA polymerase</keyword>
<dbReference type="InterPro" id="IPR006590">
    <property type="entry name" value="RNA_pol_Rpb4/RPC9_core"/>
</dbReference>
<dbReference type="SUPFAM" id="SSF47819">
    <property type="entry name" value="HRDC-like"/>
    <property type="match status" value="1"/>
</dbReference>
<comment type="caution">
    <text evidence="7">The sequence shown here is derived from an EMBL/GenBank/DDBJ whole genome shotgun (WGS) entry which is preliminary data.</text>
</comment>
<name>A0ABV0W3F6_9TELE</name>
<evidence type="ECO:0000256" key="1">
    <source>
        <dbReference type="ARBA" id="ARBA00004123"/>
    </source>
</evidence>
<comment type="subcellular location">
    <subcellularLocation>
        <location evidence="1">Nucleus</location>
    </subcellularLocation>
</comment>
<keyword evidence="8" id="KW-1185">Reference proteome</keyword>
<dbReference type="InterPro" id="IPR005574">
    <property type="entry name" value="Rpb4/RPC9"/>
</dbReference>
<evidence type="ECO:0000313" key="7">
    <source>
        <dbReference type="EMBL" id="MEQ2263166.1"/>
    </source>
</evidence>
<dbReference type="SMART" id="SM00657">
    <property type="entry name" value="RPOL4c"/>
    <property type="match status" value="1"/>
</dbReference>
<dbReference type="InterPro" id="IPR038324">
    <property type="entry name" value="Rpb4/RPC9_sf"/>
</dbReference>
<accession>A0ABV0W3F6</accession>
<dbReference type="Proteomes" id="UP001444071">
    <property type="component" value="Unassembled WGS sequence"/>
</dbReference>
<evidence type="ECO:0000256" key="2">
    <source>
        <dbReference type="ARBA" id="ARBA00022478"/>
    </source>
</evidence>
<keyword evidence="2" id="KW-0804">Transcription</keyword>
<feature type="compositionally biased region" description="Polar residues" evidence="5">
    <location>
        <begin position="106"/>
        <end position="120"/>
    </location>
</feature>
<dbReference type="Gene3D" id="1.20.1250.40">
    <property type="match status" value="1"/>
</dbReference>
<evidence type="ECO:0000259" key="6">
    <source>
        <dbReference type="SMART" id="SM00657"/>
    </source>
</evidence>
<evidence type="ECO:0000256" key="4">
    <source>
        <dbReference type="ARBA" id="ARBA00025724"/>
    </source>
</evidence>
<dbReference type="InterPro" id="IPR010997">
    <property type="entry name" value="HRDC-like_sf"/>
</dbReference>
<organism evidence="7 8">
    <name type="scientific">Xenotaenia resolanae</name>
    <dbReference type="NCBI Taxonomy" id="208358"/>
    <lineage>
        <taxon>Eukaryota</taxon>
        <taxon>Metazoa</taxon>
        <taxon>Chordata</taxon>
        <taxon>Craniata</taxon>
        <taxon>Vertebrata</taxon>
        <taxon>Euteleostomi</taxon>
        <taxon>Actinopterygii</taxon>
        <taxon>Neopterygii</taxon>
        <taxon>Teleostei</taxon>
        <taxon>Neoteleostei</taxon>
        <taxon>Acanthomorphata</taxon>
        <taxon>Ovalentaria</taxon>
        <taxon>Atherinomorphae</taxon>
        <taxon>Cyprinodontiformes</taxon>
        <taxon>Goodeidae</taxon>
        <taxon>Xenotaenia</taxon>
    </lineage>
</organism>
<proteinExistence type="inferred from homology"/>
<protein>
    <recommendedName>
        <fullName evidence="6">RNA polymerase Rpb4/RPC9 core domain-containing protein</fullName>
    </recommendedName>
</protein>
<evidence type="ECO:0000256" key="3">
    <source>
        <dbReference type="ARBA" id="ARBA00023242"/>
    </source>
</evidence>
<dbReference type="InterPro" id="IPR045222">
    <property type="entry name" value="Rpb4-like"/>
</dbReference>
<dbReference type="PANTHER" id="PTHR21297">
    <property type="entry name" value="DNA-DIRECTED RNA POLYMERASE II"/>
    <property type="match status" value="1"/>
</dbReference>
<keyword evidence="3" id="KW-0539">Nucleus</keyword>
<feature type="region of interest" description="Disordered" evidence="5">
    <location>
        <begin position="106"/>
        <end position="131"/>
    </location>
</feature>
<comment type="similarity">
    <text evidence="4">Belongs to the eukaryotic RPB4 RNA polymerase subunit family.</text>
</comment>
<gene>
    <name evidence="7" type="ORF">XENORESO_003955</name>
</gene>
<evidence type="ECO:0000313" key="8">
    <source>
        <dbReference type="Proteomes" id="UP001444071"/>
    </source>
</evidence>
<evidence type="ECO:0000256" key="5">
    <source>
        <dbReference type="SAM" id="MobiDB-lite"/>
    </source>
</evidence>
<feature type="domain" description="RNA polymerase Rpb4/RPC9 core" evidence="6">
    <location>
        <begin position="414"/>
        <end position="531"/>
    </location>
</feature>
<dbReference type="EMBL" id="JAHRIM010021708">
    <property type="protein sequence ID" value="MEQ2263166.1"/>
    <property type="molecule type" value="Genomic_DNA"/>
</dbReference>
<reference evidence="7 8" key="1">
    <citation type="submission" date="2021-06" db="EMBL/GenBank/DDBJ databases">
        <authorList>
            <person name="Palmer J.M."/>
        </authorList>
    </citation>
    <scope>NUCLEOTIDE SEQUENCE [LARGE SCALE GENOMIC DNA]</scope>
    <source>
        <strain evidence="7 8">XR_2019</strain>
        <tissue evidence="7">Muscle</tissue>
    </source>
</reference>
<dbReference type="Pfam" id="PF03874">
    <property type="entry name" value="RNA_pol_Rpb4"/>
    <property type="match status" value="1"/>
</dbReference>
<sequence>MGSWTAERFLCETLTRLIQTFVSELQHSARKGEPVPIRHTWRCSGPTFTFRHHPSADLHEDQPAFQSLLVLTESQRLVYLDFHTSDMENSSYHTENIKLDPQNETNYSEAKEQLSQNQQGGCREQNRNPHTYHRPDSMIVCCLFLRRHSEEQEERHGATYHFFFFPSVLTELLFLRCRSGPTEGRSGVCSLLQAGLSGWAGKGQLVTFSLCRAQQKLHVNELHCSHSAPTSSSSSLNGNLLSVYRLVVVIETSRSNWTFQRCDPRGVKSLDTSGLDRGLLPTVIRSTAPLRGQKRLYWKQCVKRRKPSSHQGAAVHVTGSGRKSGCVCVKASARIPRESPRLLSGCGSVMAAGGTSVPPQLGDVEEDASQLLFPKGDKDQHNTPKSASGLCSAATKPNLLNPTSGLLCTRVSHYEFENAETLLNSEVHMLLEHRKQQNESAEDEQELSEVFMKTLNYTARFSRFKNRETITAVRSLLLQKKLHKFELASLANLCPEAAEEAKALIPSLEGRFEDEELQQILDDIQTKRSFQY</sequence>